<dbReference type="SUPFAM" id="SSF56925">
    <property type="entry name" value="OMPA-like"/>
    <property type="match status" value="1"/>
</dbReference>
<evidence type="ECO:0000313" key="3">
    <source>
        <dbReference type="Proteomes" id="UP000249645"/>
    </source>
</evidence>
<evidence type="ECO:0000313" key="2">
    <source>
        <dbReference type="EMBL" id="PZP50343.1"/>
    </source>
</evidence>
<organism evidence="2 3">
    <name type="scientific">Pseudopedobacter saltans</name>
    <dbReference type="NCBI Taxonomy" id="151895"/>
    <lineage>
        <taxon>Bacteria</taxon>
        <taxon>Pseudomonadati</taxon>
        <taxon>Bacteroidota</taxon>
        <taxon>Sphingobacteriia</taxon>
        <taxon>Sphingobacteriales</taxon>
        <taxon>Sphingobacteriaceae</taxon>
        <taxon>Pseudopedobacter</taxon>
    </lineage>
</organism>
<evidence type="ECO:0008006" key="4">
    <source>
        <dbReference type="Google" id="ProtNLM"/>
    </source>
</evidence>
<dbReference type="Pfam" id="PF09411">
    <property type="entry name" value="PagL"/>
    <property type="match status" value="1"/>
</dbReference>
<evidence type="ECO:0000256" key="1">
    <source>
        <dbReference type="SAM" id="SignalP"/>
    </source>
</evidence>
<accession>A0A2W5F6C8</accession>
<dbReference type="InterPro" id="IPR011250">
    <property type="entry name" value="OMP/PagP_B-barrel"/>
</dbReference>
<name>A0A2W5F6C8_9SPHI</name>
<dbReference type="InterPro" id="IPR018550">
    <property type="entry name" value="Lipid-A_deacylase-rel"/>
</dbReference>
<dbReference type="AlphaFoldDB" id="A0A2W5F6C8"/>
<dbReference type="Gene3D" id="2.40.160.20">
    <property type="match status" value="1"/>
</dbReference>
<protein>
    <recommendedName>
        <fullName evidence="4">Acyloxyacyl hydrolase</fullName>
    </recommendedName>
</protein>
<proteinExistence type="predicted"/>
<keyword evidence="1" id="KW-0732">Signal</keyword>
<gene>
    <name evidence="2" type="ORF">DI598_05740</name>
</gene>
<feature type="signal peptide" evidence="1">
    <location>
        <begin position="1"/>
        <end position="19"/>
    </location>
</feature>
<feature type="chain" id="PRO_5015956740" description="Acyloxyacyl hydrolase" evidence="1">
    <location>
        <begin position="20"/>
        <end position="389"/>
    </location>
</feature>
<dbReference type="EMBL" id="QFOI01000071">
    <property type="protein sequence ID" value="PZP50343.1"/>
    <property type="molecule type" value="Genomic_DNA"/>
</dbReference>
<comment type="caution">
    <text evidence="2">The sequence shown here is derived from an EMBL/GenBank/DDBJ whole genome shotgun (WGS) entry which is preliminary data.</text>
</comment>
<sequence>MKKIFTLFSLLTFSIAAFSQNYPKSDWVLGMDGQYGFVWVHTAKVESVRGSRPTSLVFSLTKQNEDESTYQRWHFFARQGLQFSYTDFKKEVLGKAYILAYKLQPIVPLTESLNVTFTGNIGAAYLTNPYNANTNPNNQSYSDKLNAYLRVAAGLEYNIGNNFALNFTADYNHISNGGFKQPNRGINYPTASLGVIYHTRDNKLPQYDYEKDESWRDDTKVKFDFSIFASPKDGYAKISPDQMYNSDAWKQQRKPLIGGNIQASKRVSGINALNAGVEVYHDGALASIKNNRGVPSSNMFAGILVGNEFIINRFLFSQQLGWYVYKKTSYLDTTYYNQSGRTSPYKTPFYQRYGLQYRILDNWYIGVNLLAHGKTADFFDGRITYRLGN</sequence>
<dbReference type="Proteomes" id="UP000249645">
    <property type="component" value="Unassembled WGS sequence"/>
</dbReference>
<reference evidence="2 3" key="1">
    <citation type="submission" date="2017-11" db="EMBL/GenBank/DDBJ databases">
        <title>Infants hospitalized years apart are colonized by the same room-sourced microbial strains.</title>
        <authorList>
            <person name="Brooks B."/>
            <person name="Olm M.R."/>
            <person name="Firek B.A."/>
            <person name="Baker R."/>
            <person name="Thomas B.C."/>
            <person name="Morowitz M.J."/>
            <person name="Banfield J.F."/>
        </authorList>
    </citation>
    <scope>NUCLEOTIDE SEQUENCE [LARGE SCALE GENOMIC DNA]</scope>
    <source>
        <strain evidence="2">S2_009_000_R2_76</strain>
    </source>
</reference>